<gene>
    <name evidence="2" type="ORF">B9P99_00800</name>
</gene>
<evidence type="ECO:0000313" key="3">
    <source>
        <dbReference type="Proteomes" id="UP000240838"/>
    </source>
</evidence>
<dbReference type="PANTHER" id="PTHR21294:SF20">
    <property type="entry name" value="ELECTRON TRANSFER FLAVOPROTEIN, SUBUNIT BETA (ETFB)"/>
    <property type="match status" value="1"/>
</dbReference>
<dbReference type="SMART" id="SM00893">
    <property type="entry name" value="ETF"/>
    <property type="match status" value="1"/>
</dbReference>
<feature type="domain" description="Electron transfer flavoprotein alpha/beta-subunit N-terminal" evidence="1">
    <location>
        <begin position="50"/>
        <end position="240"/>
    </location>
</feature>
<dbReference type="InterPro" id="IPR033948">
    <property type="entry name" value="ETF_beta_N"/>
</dbReference>
<dbReference type="AlphaFoldDB" id="A0A2R6BAU8"/>
<dbReference type="EMBL" id="NEXA01000017">
    <property type="protein sequence ID" value="PSN95757.1"/>
    <property type="molecule type" value="Genomic_DNA"/>
</dbReference>
<dbReference type="Pfam" id="PF01012">
    <property type="entry name" value="ETF"/>
    <property type="match status" value="1"/>
</dbReference>
<reference evidence="2 3" key="1">
    <citation type="submission" date="2017-04" db="EMBL/GenBank/DDBJ databases">
        <title>Novel microbial lineages endemic to geothermal iron-oxide mats fill important gaps in the evolutionary history of Archaea.</title>
        <authorList>
            <person name="Jay Z.J."/>
            <person name="Beam J.P."/>
            <person name="Dlakic M."/>
            <person name="Rusch D.B."/>
            <person name="Kozubal M.A."/>
            <person name="Inskeep W.P."/>
        </authorList>
    </citation>
    <scope>NUCLEOTIDE SEQUENCE [LARGE SCALE GENOMIC DNA]</scope>
    <source>
        <strain evidence="2">OSP_B</strain>
    </source>
</reference>
<sequence>MEEKSFQIFCALQKVSNSYFSCFREWRMVNTLVSVKSCVDVDSVKVDRATGLVSVEGVPRKFNDFDKNALEEALRIKEKFGGKVVVVTVGQTGAREVLKEALSMGADEAYYVADPSLQEFDSRAVAIVLSRVFSKLGPFDLVLMGEGSVDHYSLQVGPRLAELLNLPQLTYVRKLELNAQELTVERDLEYGIQIVKSSLPAVVTVAQEINQPRLPTLKSILAASKKEIKQLTLSELNLKADELKRVVTTKEIRAPKSDRKRIVIDGSKPAEAVQTLLKYLKQEGVI</sequence>
<evidence type="ECO:0000259" key="1">
    <source>
        <dbReference type="SMART" id="SM00893"/>
    </source>
</evidence>
<evidence type="ECO:0000313" key="2">
    <source>
        <dbReference type="EMBL" id="PSN95757.1"/>
    </source>
</evidence>
<accession>A0A2R6BAU8</accession>
<dbReference type="SUPFAM" id="SSF52402">
    <property type="entry name" value="Adenine nucleotide alpha hydrolases-like"/>
    <property type="match status" value="1"/>
</dbReference>
<dbReference type="InterPro" id="IPR014730">
    <property type="entry name" value="ETF_a/b_N"/>
</dbReference>
<dbReference type="InterPro" id="IPR014729">
    <property type="entry name" value="Rossmann-like_a/b/a_fold"/>
</dbReference>
<protein>
    <recommendedName>
        <fullName evidence="1">Electron transfer flavoprotein alpha/beta-subunit N-terminal domain-containing protein</fullName>
    </recommendedName>
</protein>
<dbReference type="Proteomes" id="UP000240838">
    <property type="component" value="Unassembled WGS sequence"/>
</dbReference>
<comment type="caution">
    <text evidence="2">The sequence shown here is derived from an EMBL/GenBank/DDBJ whole genome shotgun (WGS) entry which is preliminary data.</text>
</comment>
<organism evidence="2 3">
    <name type="scientific">Candidatus Marsarchaeota G1 archaeon OSP_B</name>
    <dbReference type="NCBI Taxonomy" id="1978153"/>
    <lineage>
        <taxon>Archaea</taxon>
        <taxon>Candidatus Marsarchaeota</taxon>
        <taxon>Candidatus Marsarchaeota group 1</taxon>
    </lineage>
</organism>
<name>A0A2R6BAU8_9ARCH</name>
<dbReference type="Gene3D" id="3.40.50.620">
    <property type="entry name" value="HUPs"/>
    <property type="match status" value="1"/>
</dbReference>
<proteinExistence type="predicted"/>
<dbReference type="PIRSF" id="PIRSF000090">
    <property type="entry name" value="Beta-ETF"/>
    <property type="match status" value="1"/>
</dbReference>
<dbReference type="InterPro" id="IPR012255">
    <property type="entry name" value="ETF_b"/>
</dbReference>
<dbReference type="PANTHER" id="PTHR21294">
    <property type="entry name" value="ELECTRON TRANSFER FLAVOPROTEIN BETA-SUBUNIT"/>
    <property type="match status" value="1"/>
</dbReference>
<dbReference type="CDD" id="cd01714">
    <property type="entry name" value="ETF_beta"/>
    <property type="match status" value="1"/>
</dbReference>
<dbReference type="GO" id="GO:0009055">
    <property type="term" value="F:electron transfer activity"/>
    <property type="evidence" value="ECO:0007669"/>
    <property type="project" value="InterPro"/>
</dbReference>